<accession>A0ABW9CEL3</accession>
<evidence type="ECO:0000313" key="2">
    <source>
        <dbReference type="Proteomes" id="UP001629288"/>
    </source>
</evidence>
<proteinExistence type="predicted"/>
<dbReference type="Proteomes" id="UP001629288">
    <property type="component" value="Unassembled WGS sequence"/>
</dbReference>
<sequence>MLWLRTNGGRADVMQRVMLSAPAVDIAGGLERTPDLAVAPGSMTTLFCENLRLDFPSPVARDIYQRCPTHLVESGWF</sequence>
<comment type="caution">
    <text evidence="1">The sequence shown here is derived from an EMBL/GenBank/DDBJ whole genome shotgun (WGS) entry which is preliminary data.</text>
</comment>
<dbReference type="RefSeq" id="WP_408131942.1">
    <property type="nucleotide sequence ID" value="NZ_JAQQDD010000071.1"/>
</dbReference>
<protein>
    <submittedName>
        <fullName evidence="1">Uncharacterized protein</fullName>
    </submittedName>
</protein>
<keyword evidence="2" id="KW-1185">Reference proteome</keyword>
<gene>
    <name evidence="1" type="ORF">PQR00_34485</name>
</gene>
<dbReference type="EMBL" id="JAQQDH010000038">
    <property type="protein sequence ID" value="MFM0448688.1"/>
    <property type="molecule type" value="Genomic_DNA"/>
</dbReference>
<reference evidence="1 2" key="1">
    <citation type="journal article" date="2024" name="Chem. Sci.">
        <title>Discovery of megapolipeptins by genome mining of a Burkholderiales bacteria collection.</title>
        <authorList>
            <person name="Paulo B.S."/>
            <person name="Recchia M.J.J."/>
            <person name="Lee S."/>
            <person name="Fergusson C.H."/>
            <person name="Romanowski S.B."/>
            <person name="Hernandez A."/>
            <person name="Krull N."/>
            <person name="Liu D.Y."/>
            <person name="Cavanagh H."/>
            <person name="Bos A."/>
            <person name="Gray C.A."/>
            <person name="Murphy B.T."/>
            <person name="Linington R.G."/>
            <person name="Eustaquio A.S."/>
        </authorList>
    </citation>
    <scope>NUCLEOTIDE SEQUENCE [LARGE SCALE GENOMIC DNA]</scope>
    <source>
        <strain evidence="1 2">RL17-379-BIB-C</strain>
    </source>
</reference>
<evidence type="ECO:0000313" key="1">
    <source>
        <dbReference type="EMBL" id="MFM0448688.1"/>
    </source>
</evidence>
<name>A0ABW9CEL3_9BURK</name>
<organism evidence="1 2">
    <name type="scientific">Paraburkholderia strydomiana</name>
    <dbReference type="NCBI Taxonomy" id="1245417"/>
    <lineage>
        <taxon>Bacteria</taxon>
        <taxon>Pseudomonadati</taxon>
        <taxon>Pseudomonadota</taxon>
        <taxon>Betaproteobacteria</taxon>
        <taxon>Burkholderiales</taxon>
        <taxon>Burkholderiaceae</taxon>
        <taxon>Paraburkholderia</taxon>
    </lineage>
</organism>